<feature type="transmembrane region" description="Helical" evidence="1">
    <location>
        <begin position="46"/>
        <end position="67"/>
    </location>
</feature>
<sequence>MPLYRKLAPTVLKVAVLAIIVVFIVRNIPLKLEDLTSFLVHANDRFYLSLLLFSIFLMLQAGIWVLIVNASLSDTGRLSGSSGLSMLGGLRIFIETQFGKYIPGGFWNVAGRIVMATKAGVPLDAQFAAIVYENILLVAAALVYAMMLIVSLHIVPVWVGLLLVIVFALIYLFYSPLTVTVKSLFVKASKWKFLQKMIGKMTKSFGSAQMAGSEVSLTRNQFFAYLACFLASHFVMGIAFWLLTNSFDKGKVGLFYAAGTFATSWLLGLVSPLPGGLGVREGFLVYFLSMKLGTETALQISVIARLWNIMAEVLFWAVIRVVCYLTRGEKVYET</sequence>
<keyword evidence="1" id="KW-1133">Transmembrane helix</keyword>
<comment type="caution">
    <text evidence="2">The sequence shown here is derived from an EMBL/GenBank/DDBJ whole genome shotgun (WGS) entry which is preliminary data.</text>
</comment>
<evidence type="ECO:0000313" key="2">
    <source>
        <dbReference type="EMBL" id="GMK48916.1"/>
    </source>
</evidence>
<name>A0ABQ6NUZ8_9BACL</name>
<evidence type="ECO:0008006" key="4">
    <source>
        <dbReference type="Google" id="ProtNLM"/>
    </source>
</evidence>
<accession>A0ABQ6NUZ8</accession>
<feature type="transmembrane region" description="Helical" evidence="1">
    <location>
        <begin position="127"/>
        <end position="150"/>
    </location>
</feature>
<feature type="transmembrane region" description="Helical" evidence="1">
    <location>
        <begin position="297"/>
        <end position="319"/>
    </location>
</feature>
<evidence type="ECO:0000256" key="1">
    <source>
        <dbReference type="SAM" id="Phobius"/>
    </source>
</evidence>
<dbReference type="Proteomes" id="UP001285921">
    <property type="component" value="Unassembled WGS sequence"/>
</dbReference>
<keyword evidence="3" id="KW-1185">Reference proteome</keyword>
<reference evidence="2 3" key="1">
    <citation type="submission" date="2023-05" db="EMBL/GenBank/DDBJ databases">
        <title>Draft genome of Paenibacillus sp. CCS26.</title>
        <authorList>
            <person name="Akita H."/>
            <person name="Shinto Y."/>
            <person name="Kimura Z."/>
        </authorList>
    </citation>
    <scope>NUCLEOTIDE SEQUENCE [LARGE SCALE GENOMIC DNA]</scope>
    <source>
        <strain evidence="2 3">CCS26</strain>
    </source>
</reference>
<dbReference type="RefSeq" id="WP_317982335.1">
    <property type="nucleotide sequence ID" value="NZ_BTCL01000040.1"/>
</dbReference>
<evidence type="ECO:0000313" key="3">
    <source>
        <dbReference type="Proteomes" id="UP001285921"/>
    </source>
</evidence>
<keyword evidence="1" id="KW-0472">Membrane</keyword>
<feature type="transmembrane region" description="Helical" evidence="1">
    <location>
        <begin position="157"/>
        <end position="174"/>
    </location>
</feature>
<gene>
    <name evidence="2" type="ORF">PghCCS26_60460</name>
</gene>
<feature type="transmembrane region" description="Helical" evidence="1">
    <location>
        <begin position="6"/>
        <end position="25"/>
    </location>
</feature>
<organism evidence="2 3">
    <name type="scientific">Paenibacillus glycanilyticus</name>
    <dbReference type="NCBI Taxonomy" id="126569"/>
    <lineage>
        <taxon>Bacteria</taxon>
        <taxon>Bacillati</taxon>
        <taxon>Bacillota</taxon>
        <taxon>Bacilli</taxon>
        <taxon>Bacillales</taxon>
        <taxon>Paenibacillaceae</taxon>
        <taxon>Paenibacillus</taxon>
    </lineage>
</organism>
<protein>
    <recommendedName>
        <fullName evidence="4">Phosphatidylglycerol lysyltransferase</fullName>
    </recommendedName>
</protein>
<keyword evidence="1" id="KW-0812">Transmembrane</keyword>
<feature type="transmembrane region" description="Helical" evidence="1">
    <location>
        <begin position="255"/>
        <end position="277"/>
    </location>
</feature>
<dbReference type="EMBL" id="BTCL01000040">
    <property type="protein sequence ID" value="GMK48916.1"/>
    <property type="molecule type" value="Genomic_DNA"/>
</dbReference>
<proteinExistence type="predicted"/>
<feature type="transmembrane region" description="Helical" evidence="1">
    <location>
        <begin position="222"/>
        <end position="243"/>
    </location>
</feature>